<proteinExistence type="predicted"/>
<dbReference type="EMBL" id="AY222334">
    <property type="protein sequence ID" value="AAO66469.1"/>
    <property type="molecule type" value="Genomic_DNA"/>
</dbReference>
<dbReference type="GO" id="GO:0004370">
    <property type="term" value="F:glycerol kinase activity"/>
    <property type="evidence" value="ECO:0007669"/>
    <property type="project" value="UniProtKB-EC"/>
</dbReference>
<name>Q846P9_SINFN</name>
<feature type="non-terminal residue" evidence="1">
    <location>
        <position position="35"/>
    </location>
</feature>
<protein>
    <submittedName>
        <fullName evidence="1">GlpK</fullName>
        <ecNumber evidence="1">2.7.1.30</ecNumber>
    </submittedName>
</protein>
<gene>
    <name evidence="1" type="primary">glpK</name>
</gene>
<reference evidence="1" key="1">
    <citation type="journal article" date="2005" name="FEMS Microbiol. Lett.">
        <title>Characterization of bdhA, encoding the enzyme D-3-hydroxybutyrate dehydrogenase, from Sinorhizobium sp. strain NGR234.</title>
        <authorList>
            <person name="Aneja P."/>
            <person name="Charles T.C."/>
        </authorList>
    </citation>
    <scope>NUCLEOTIDE SEQUENCE</scope>
    <source>
        <strain evidence="1">NGR234</strain>
    </source>
</reference>
<evidence type="ECO:0000313" key="1">
    <source>
        <dbReference type="EMBL" id="AAO66469.1"/>
    </source>
</evidence>
<keyword evidence="1" id="KW-0808">Transferase</keyword>
<accession>Q846P9</accession>
<dbReference type="AlphaFoldDB" id="Q846P9"/>
<sequence>MGGYILAIEASDEELLPAADTHGSSPYTRLYKSAS</sequence>
<organism evidence="1">
    <name type="scientific">Sinorhizobium fredii (strain NBRC 101917 / NGR234)</name>
    <dbReference type="NCBI Taxonomy" id="394"/>
    <lineage>
        <taxon>Bacteria</taxon>
        <taxon>Pseudomonadati</taxon>
        <taxon>Pseudomonadota</taxon>
        <taxon>Alphaproteobacteria</taxon>
        <taxon>Hyphomicrobiales</taxon>
        <taxon>Rhizobiaceae</taxon>
        <taxon>Sinorhizobium/Ensifer group</taxon>
        <taxon>Sinorhizobium</taxon>
    </lineage>
</organism>
<dbReference type="EC" id="2.7.1.30" evidence="1"/>